<keyword evidence="7" id="KW-1185">Reference proteome</keyword>
<dbReference type="GO" id="GO:0047938">
    <property type="term" value="F:glucose-6-phosphate 1-epimerase activity"/>
    <property type="evidence" value="ECO:0007669"/>
    <property type="project" value="TreeGrafter"/>
</dbReference>
<dbReference type="Gene3D" id="2.70.98.10">
    <property type="match status" value="1"/>
</dbReference>
<evidence type="ECO:0000313" key="7">
    <source>
        <dbReference type="Proteomes" id="UP000007875"/>
    </source>
</evidence>
<protein>
    <recommendedName>
        <fullName evidence="3">Galactose mutarotase</fullName>
    </recommendedName>
    <alternativeName>
        <fullName evidence="4">Aldose 1-epimerase</fullName>
    </alternativeName>
</protein>
<comment type="catalytic activity">
    <reaction evidence="1">
        <text>alpha-D-galactose = beta-D-galactose</text>
        <dbReference type="Rhea" id="RHEA:28675"/>
        <dbReference type="ChEBI" id="CHEBI:27667"/>
        <dbReference type="ChEBI" id="CHEBI:28061"/>
        <dbReference type="EC" id="5.1.3.3"/>
    </reaction>
    <physiologicalReaction direction="right-to-left" evidence="1">
        <dbReference type="Rhea" id="RHEA:28677"/>
    </physiologicalReaction>
</comment>
<reference evidence="7" key="1">
    <citation type="submission" date="2003-08" db="EMBL/GenBank/DDBJ databases">
        <authorList>
            <person name="Birren B."/>
            <person name="Nusbaum C."/>
            <person name="Abebe A."/>
            <person name="Abouelleil A."/>
            <person name="Adekoya E."/>
            <person name="Ait-zahra M."/>
            <person name="Allen N."/>
            <person name="Allen T."/>
            <person name="An P."/>
            <person name="Anderson M."/>
            <person name="Anderson S."/>
            <person name="Arachchi H."/>
            <person name="Armbruster J."/>
            <person name="Bachantsang P."/>
            <person name="Baldwin J."/>
            <person name="Barry A."/>
            <person name="Bayul T."/>
            <person name="Blitshsteyn B."/>
            <person name="Bloom T."/>
            <person name="Blye J."/>
            <person name="Boguslavskiy L."/>
            <person name="Borowsky M."/>
            <person name="Boukhgalter B."/>
            <person name="Brunache A."/>
            <person name="Butler J."/>
            <person name="Calixte N."/>
            <person name="Calvo S."/>
            <person name="Camarata J."/>
            <person name="Campo K."/>
            <person name="Chang J."/>
            <person name="Cheshatsang Y."/>
            <person name="Citroen M."/>
            <person name="Collymore A."/>
            <person name="Considine T."/>
            <person name="Cook A."/>
            <person name="Cooke P."/>
            <person name="Corum B."/>
            <person name="Cuomo C."/>
            <person name="David R."/>
            <person name="Dawoe T."/>
            <person name="Degray S."/>
            <person name="Dodge S."/>
            <person name="Dooley K."/>
            <person name="Dorje P."/>
            <person name="Dorjee K."/>
            <person name="Dorris L."/>
            <person name="Duffey N."/>
            <person name="Dupes A."/>
            <person name="Elkins T."/>
            <person name="Engels R."/>
            <person name="Erickson J."/>
            <person name="Farina A."/>
            <person name="Faro S."/>
            <person name="Ferreira P."/>
            <person name="Fischer H."/>
            <person name="Fitzgerald M."/>
            <person name="Foley K."/>
            <person name="Gage D."/>
            <person name="Galagan J."/>
            <person name="Gearin G."/>
            <person name="Gnerre S."/>
            <person name="Gnirke A."/>
            <person name="Goyette A."/>
            <person name="Graham J."/>
            <person name="Grandbois E."/>
            <person name="Gyaltsen K."/>
            <person name="Hafez N."/>
            <person name="Hagopian D."/>
            <person name="Hagos B."/>
            <person name="Hall J."/>
            <person name="Hatcher B."/>
            <person name="Heller A."/>
            <person name="Higgins H."/>
            <person name="Honan T."/>
            <person name="Horn A."/>
            <person name="Houde N."/>
            <person name="Hughes L."/>
            <person name="Hulme W."/>
            <person name="Husby E."/>
            <person name="Iliev I."/>
            <person name="Jaffe D."/>
            <person name="Jones C."/>
            <person name="Kamal M."/>
            <person name="Kamat A."/>
            <person name="Kamvysselis M."/>
            <person name="Karlsson E."/>
            <person name="Kells C."/>
            <person name="Kieu A."/>
            <person name="Kisner P."/>
            <person name="Kodira C."/>
            <person name="Kulbokas E."/>
            <person name="Labutti K."/>
            <person name="Lama D."/>
            <person name="Landers T."/>
            <person name="Leger J."/>
            <person name="Levine S."/>
            <person name="Lewis D."/>
            <person name="Lewis T."/>
            <person name="Lindblad-toh K."/>
            <person name="Liu X."/>
            <person name="Lokyitsang T."/>
            <person name="Lokyitsang Y."/>
            <person name="Lucien O."/>
            <person name="Lui A."/>
            <person name="Ma L.J."/>
            <person name="Mabbitt R."/>
            <person name="Macdonald J."/>
            <person name="Maclean C."/>
            <person name="Major J."/>
            <person name="Manning J."/>
            <person name="Marabella R."/>
            <person name="Maru K."/>
            <person name="Matthews C."/>
            <person name="Mauceli E."/>
            <person name="Mccarthy M."/>
            <person name="Mcdonough S."/>
            <person name="Mcghee T."/>
            <person name="Meldrim J."/>
            <person name="Meneus L."/>
            <person name="Mesirov J."/>
            <person name="Mihalev A."/>
            <person name="Mihova T."/>
            <person name="Mikkelsen T."/>
            <person name="Mlenga V."/>
            <person name="Moru K."/>
            <person name="Mozes J."/>
            <person name="Mulrain L."/>
            <person name="Munson G."/>
            <person name="Naylor J."/>
            <person name="Newes C."/>
            <person name="Nguyen C."/>
            <person name="Nguyen N."/>
            <person name="Nguyen T."/>
            <person name="Nicol R."/>
            <person name="Nielsen C."/>
            <person name="Nizzari M."/>
            <person name="Norbu C."/>
            <person name="Norbu N."/>
            <person name="O'donnell P."/>
            <person name="Okoawo O."/>
            <person name="O'leary S."/>
            <person name="Omotosho B."/>
            <person name="O'neill K."/>
            <person name="Osman S."/>
            <person name="Parker S."/>
            <person name="Perrin D."/>
            <person name="Phunkhang P."/>
            <person name="Piqani B."/>
            <person name="Purcell S."/>
            <person name="Rachupka T."/>
            <person name="Ramasamy U."/>
            <person name="Rameau R."/>
            <person name="Ray V."/>
            <person name="Raymond C."/>
            <person name="Retta R."/>
            <person name="Richardson S."/>
            <person name="Rise C."/>
            <person name="Rodriguez J."/>
            <person name="Rogers J."/>
            <person name="Rogov P."/>
            <person name="Rutman M."/>
            <person name="Schupbach R."/>
            <person name="Seaman C."/>
            <person name="Settipalli S."/>
            <person name="Sharpe T."/>
            <person name="Sheridan J."/>
            <person name="Sherpa N."/>
            <person name="Shi J."/>
            <person name="Smirnov S."/>
            <person name="Smith C."/>
            <person name="Sougnez C."/>
            <person name="Spencer B."/>
            <person name="Stalker J."/>
            <person name="Stange-thomann N."/>
            <person name="Stavropoulos S."/>
            <person name="Stetson K."/>
            <person name="Stone C."/>
            <person name="Stone S."/>
            <person name="Stubbs M."/>
            <person name="Talamas J."/>
            <person name="Tchuinga P."/>
            <person name="Tenzing P."/>
            <person name="Tesfaye S."/>
            <person name="Theodore J."/>
            <person name="Thoulutsang Y."/>
            <person name="Topham K."/>
            <person name="Towey S."/>
            <person name="Tsamla T."/>
            <person name="Tsomo N."/>
            <person name="Vallee D."/>
            <person name="Vassiliev H."/>
            <person name="Venkataraman V."/>
            <person name="Vinson J."/>
            <person name="Vo A."/>
            <person name="Wade C."/>
            <person name="Wang S."/>
            <person name="Wangchuk T."/>
            <person name="Wangdi T."/>
            <person name="Whittaker C."/>
            <person name="Wilkinson J."/>
            <person name="Wu Y."/>
            <person name="Wyman D."/>
            <person name="Yadav S."/>
            <person name="Yang S."/>
            <person name="Yang X."/>
            <person name="Yeager S."/>
            <person name="Yee E."/>
            <person name="Young G."/>
            <person name="Zainoun J."/>
            <person name="Zembeck L."/>
            <person name="Zimmer A."/>
            <person name="Zody M."/>
            <person name="Lander E."/>
        </authorList>
    </citation>
    <scope>NUCLEOTIDE SEQUENCE [LARGE SCALE GENOMIC DNA]</scope>
</reference>
<comment type="pathway">
    <text evidence="2">Carbohydrate metabolism; galactose metabolism.</text>
</comment>
<dbReference type="InterPro" id="IPR008183">
    <property type="entry name" value="Aldose_1/G6P_1-epimerase"/>
</dbReference>
<dbReference type="GeneTree" id="ENSGT00390000015166"/>
<evidence type="ECO:0000256" key="4">
    <source>
        <dbReference type="ARBA" id="ARBA00032729"/>
    </source>
</evidence>
<dbReference type="eggNOG" id="KOG1594">
    <property type="taxonomic scope" value="Eukaryota"/>
</dbReference>
<evidence type="ECO:0000256" key="1">
    <source>
        <dbReference type="ARBA" id="ARBA00001712"/>
    </source>
</evidence>
<reference evidence="6" key="2">
    <citation type="submission" date="2025-08" db="UniProtKB">
        <authorList>
            <consortium name="Ensembl"/>
        </authorList>
    </citation>
    <scope>IDENTIFICATION</scope>
</reference>
<comment type="function">
    <text evidence="5">Mutarotase that catalyzes the interconversion of beta-D-galactose and alpha-D-galactose during galactose metabolism. Beta-D-galactose is metabolized in the liver into glucose 1-phosphate, the primary metabolic fuel, by the action of four enzymes that constitute the Leloir pathway: GALM, GALK1 (galactokinase), GALT (galactose-1-phosphate uridylyltransferase) and GALE (UDP-galactose-4'-epimerase). Involved in the maintenance of the equilibrium between the beta- and alpha-anomers of galactose, therefore ensuring a sufficient supply of the alpha-anomer for GALK1. Also active on D-glucose although shows a preference for galactose over glucose.</text>
</comment>
<dbReference type="PANTHER" id="PTHR11122:SF13">
    <property type="entry name" value="GLUCOSE-6-PHOSPHATE 1-EPIMERASE"/>
    <property type="match status" value="1"/>
</dbReference>
<dbReference type="GO" id="GO:0030246">
    <property type="term" value="F:carbohydrate binding"/>
    <property type="evidence" value="ECO:0007669"/>
    <property type="project" value="InterPro"/>
</dbReference>
<dbReference type="GO" id="GO:0004034">
    <property type="term" value="F:aldose 1-epimerase activity"/>
    <property type="evidence" value="ECO:0007669"/>
    <property type="project" value="UniProtKB-EC"/>
</dbReference>
<proteinExistence type="predicted"/>
<name>H2ZB51_CIOSA</name>
<dbReference type="GO" id="GO:0006012">
    <property type="term" value="P:galactose metabolic process"/>
    <property type="evidence" value="ECO:0007669"/>
    <property type="project" value="UniProtKB-UniPathway"/>
</dbReference>
<dbReference type="GO" id="GO:0005737">
    <property type="term" value="C:cytoplasm"/>
    <property type="evidence" value="ECO:0007669"/>
    <property type="project" value="TreeGrafter"/>
</dbReference>
<organism evidence="6 7">
    <name type="scientific">Ciona savignyi</name>
    <name type="common">Pacific transparent sea squirt</name>
    <dbReference type="NCBI Taxonomy" id="51511"/>
    <lineage>
        <taxon>Eukaryota</taxon>
        <taxon>Metazoa</taxon>
        <taxon>Chordata</taxon>
        <taxon>Tunicata</taxon>
        <taxon>Ascidiacea</taxon>
        <taxon>Phlebobranchia</taxon>
        <taxon>Cionidae</taxon>
        <taxon>Ciona</taxon>
    </lineage>
</organism>
<dbReference type="InterPro" id="IPR011013">
    <property type="entry name" value="Gal_mutarotase_sf_dom"/>
</dbReference>
<dbReference type="Proteomes" id="UP000007875">
    <property type="component" value="Unassembled WGS sequence"/>
</dbReference>
<evidence type="ECO:0000313" key="6">
    <source>
        <dbReference type="Ensembl" id="ENSCSAVP00000014816.1"/>
    </source>
</evidence>
<dbReference type="UniPathway" id="UPA00214"/>
<dbReference type="InParanoid" id="H2ZB51"/>
<dbReference type="PANTHER" id="PTHR11122">
    <property type="entry name" value="APOSPORY-ASSOCIATED PROTEIN C-RELATED"/>
    <property type="match status" value="1"/>
</dbReference>
<dbReference type="HOGENOM" id="CLU_048345_1_1_1"/>
<sequence>MSEHTVTLNNEESSCKVHLFGATVTSWVSGGQERLFLSSEAKMDGTKAIRGGIPIVFPNFGPWECGPQHGFARISWWTVSLPPTKLDNGDMQVVLELCDDEITRNMWDYSFKLQYSITLSGSTLSCELNVTNTSTKPFDFTTLLHTYIRVDDIKQTTISGFQNCAFVDKVESNEGIEVNNEVKITKNVDRVYAGTVGHTV</sequence>
<accession>H2ZB51</accession>
<dbReference type="AlphaFoldDB" id="H2ZB51"/>
<dbReference type="Ensembl" id="ENSCSAVT00000014989.1">
    <property type="protein sequence ID" value="ENSCSAVP00000014816.1"/>
    <property type="gene ID" value="ENSCSAVG00000008666.1"/>
</dbReference>
<evidence type="ECO:0000256" key="3">
    <source>
        <dbReference type="ARBA" id="ARBA00021023"/>
    </source>
</evidence>
<dbReference type="STRING" id="51511.ENSCSAVP00000014816"/>
<evidence type="ECO:0000256" key="5">
    <source>
        <dbReference type="ARBA" id="ARBA00045743"/>
    </source>
</evidence>
<dbReference type="InterPro" id="IPR014718">
    <property type="entry name" value="GH-type_carb-bd"/>
</dbReference>
<reference evidence="6" key="3">
    <citation type="submission" date="2025-09" db="UniProtKB">
        <authorList>
            <consortium name="Ensembl"/>
        </authorList>
    </citation>
    <scope>IDENTIFICATION</scope>
</reference>
<dbReference type="Pfam" id="PF01263">
    <property type="entry name" value="Aldose_epim"/>
    <property type="match status" value="1"/>
</dbReference>
<dbReference type="SUPFAM" id="SSF74650">
    <property type="entry name" value="Galactose mutarotase-like"/>
    <property type="match status" value="1"/>
</dbReference>
<evidence type="ECO:0000256" key="2">
    <source>
        <dbReference type="ARBA" id="ARBA00004947"/>
    </source>
</evidence>
<dbReference type="OMA" id="CVTIHSE"/>